<evidence type="ECO:0000313" key="3">
    <source>
        <dbReference type="Proteomes" id="UP000676325"/>
    </source>
</evidence>
<dbReference type="SUPFAM" id="SSF56601">
    <property type="entry name" value="beta-lactamase/transpeptidase-like"/>
    <property type="match status" value="1"/>
</dbReference>
<dbReference type="RefSeq" id="WP_212517922.1">
    <property type="nucleotide sequence ID" value="NZ_JAGSOH010000022.1"/>
</dbReference>
<dbReference type="Proteomes" id="UP000676325">
    <property type="component" value="Unassembled WGS sequence"/>
</dbReference>
<dbReference type="InterPro" id="IPR000871">
    <property type="entry name" value="Beta-lactam_class-A"/>
</dbReference>
<dbReference type="PANTHER" id="PTHR35333:SF3">
    <property type="entry name" value="BETA-LACTAMASE-TYPE TRANSPEPTIDASE FOLD CONTAINING PROTEIN"/>
    <property type="match status" value="1"/>
</dbReference>
<comment type="caution">
    <text evidence="2">The sequence shown here is derived from an EMBL/GenBank/DDBJ whole genome shotgun (WGS) entry which is preliminary data.</text>
</comment>
<dbReference type="GO" id="GO:0008800">
    <property type="term" value="F:beta-lactamase activity"/>
    <property type="evidence" value="ECO:0007669"/>
    <property type="project" value="InterPro"/>
</dbReference>
<dbReference type="Gene3D" id="3.40.710.10">
    <property type="entry name" value="DD-peptidase/beta-lactamase superfamily"/>
    <property type="match status" value="1"/>
</dbReference>
<evidence type="ECO:0000259" key="1">
    <source>
        <dbReference type="Pfam" id="PF13354"/>
    </source>
</evidence>
<dbReference type="InterPro" id="IPR012338">
    <property type="entry name" value="Beta-lactam/transpept-like"/>
</dbReference>
<dbReference type="EMBL" id="JAGSOH010000022">
    <property type="protein sequence ID" value="MBR7826779.1"/>
    <property type="molecule type" value="Genomic_DNA"/>
</dbReference>
<protein>
    <submittedName>
        <fullName evidence="2">Serine hydrolase</fullName>
    </submittedName>
</protein>
<proteinExistence type="predicted"/>
<dbReference type="Pfam" id="PF13354">
    <property type="entry name" value="Beta-lactamase2"/>
    <property type="match status" value="1"/>
</dbReference>
<gene>
    <name evidence="2" type="ORF">KDK95_10735</name>
</gene>
<feature type="domain" description="Beta-lactamase class A catalytic" evidence="1">
    <location>
        <begin position="29"/>
        <end position="273"/>
    </location>
</feature>
<dbReference type="GO" id="GO:0030655">
    <property type="term" value="P:beta-lactam antibiotic catabolic process"/>
    <property type="evidence" value="ECO:0007669"/>
    <property type="project" value="InterPro"/>
</dbReference>
<dbReference type="InterPro" id="IPR045155">
    <property type="entry name" value="Beta-lactam_cat"/>
</dbReference>
<dbReference type="PANTHER" id="PTHR35333">
    <property type="entry name" value="BETA-LACTAMASE"/>
    <property type="match status" value="1"/>
</dbReference>
<sequence length="305" mass="32204">MPESWRRPSDAHLIGELRKKLADAGLTGSFLVRDLSDGREIGIDPDVVYPVASLVKVPLAVAVLDRIHAGRLDGAMPVDVRPGPPASGFEAGLSQFRHAARIAVDDLLYLCVAISDNPAADALFALVPPAEVTDVLRRYGVTGIAARHPMRGNAQAPTPSDVLVAQTLAIGAREAGLDSGLPQLDVTRANAGSARAYVDLLEALWRPSAIPSEVAARVRMLMRANTMRQRLGPDFISDASTWSSKTGTLLNLRHEAGVVEHEDGAAYAVAALTESNVPAASQPAAEALMGHVARALHDHLHESGG</sequence>
<dbReference type="GO" id="GO:0046677">
    <property type="term" value="P:response to antibiotic"/>
    <property type="evidence" value="ECO:0007669"/>
    <property type="project" value="InterPro"/>
</dbReference>
<reference evidence="2" key="1">
    <citation type="submission" date="2021-04" db="EMBL/GenBank/DDBJ databases">
        <title>Genome based classification of Actinospica acidithermotolerans sp. nov., an actinobacterium isolated from an Indonesian hot spring.</title>
        <authorList>
            <person name="Kusuma A.B."/>
            <person name="Putra K.E."/>
            <person name="Nafisah S."/>
            <person name="Loh J."/>
            <person name="Nouioui I."/>
            <person name="Goodfellow M."/>
        </authorList>
    </citation>
    <scope>NUCLEOTIDE SEQUENCE</scope>
    <source>
        <strain evidence="2">MGRD01-02</strain>
    </source>
</reference>
<organism evidence="2 3">
    <name type="scientific">Actinospica acidithermotolerans</name>
    <dbReference type="NCBI Taxonomy" id="2828514"/>
    <lineage>
        <taxon>Bacteria</taxon>
        <taxon>Bacillati</taxon>
        <taxon>Actinomycetota</taxon>
        <taxon>Actinomycetes</taxon>
        <taxon>Catenulisporales</taxon>
        <taxon>Actinospicaceae</taxon>
        <taxon>Actinospica</taxon>
    </lineage>
</organism>
<name>A0A941ED10_9ACTN</name>
<dbReference type="AlphaFoldDB" id="A0A941ED10"/>
<keyword evidence="2" id="KW-0378">Hydrolase</keyword>
<keyword evidence="3" id="KW-1185">Reference proteome</keyword>
<evidence type="ECO:0000313" key="2">
    <source>
        <dbReference type="EMBL" id="MBR7826779.1"/>
    </source>
</evidence>
<accession>A0A941ED10</accession>